<dbReference type="Gene3D" id="1.10.10.1200">
    <property type="entry name" value="MAGE homology domain, winged helix WH1 motif"/>
    <property type="match status" value="1"/>
</dbReference>
<dbReference type="RefSeq" id="XP_009059301.1">
    <property type="nucleotide sequence ID" value="XM_009061053.1"/>
</dbReference>
<dbReference type="FunFam" id="1.10.10.1210:FF:000001">
    <property type="entry name" value="melanoma-associated antigen D1"/>
    <property type="match status" value="1"/>
</dbReference>
<dbReference type="Pfam" id="PF01454">
    <property type="entry name" value="MAGE"/>
    <property type="match status" value="1"/>
</dbReference>
<dbReference type="InterPro" id="IPR037445">
    <property type="entry name" value="MAGE"/>
</dbReference>
<gene>
    <name evidence="2" type="ORF">LOTGIDRAFT_56299</name>
</gene>
<dbReference type="InterPro" id="IPR002190">
    <property type="entry name" value="MHD_dom"/>
</dbReference>
<proteinExistence type="predicted"/>
<dbReference type="Gene3D" id="1.10.10.1210">
    <property type="entry name" value="MAGE homology domain, winged helix WH2 motif"/>
    <property type="match status" value="1"/>
</dbReference>
<keyword evidence="3" id="KW-1185">Reference proteome</keyword>
<sequence>LQVNDLVQYLLIMDQKKYPIKKLDINKIVLKDTSKAFPLVMKRASEKLSEVFGIDVVELQDKHKGSYILVSKYENDVEKPHILWPEEDNCHTGLLVIILSLIFMNNNVMQDSELWHTLKKLGIDPEVHHETFGDVKKLVTQEFVRQAYLEYIKQPQTDPLVYDFKWGQRAKAETSKNNILHFVSEV</sequence>
<evidence type="ECO:0000313" key="3">
    <source>
        <dbReference type="Proteomes" id="UP000030746"/>
    </source>
</evidence>
<feature type="non-terminal residue" evidence="2">
    <location>
        <position position="186"/>
    </location>
</feature>
<dbReference type="InterPro" id="IPR041899">
    <property type="entry name" value="MAGE_WH2"/>
</dbReference>
<reference evidence="2 3" key="1">
    <citation type="journal article" date="2013" name="Nature">
        <title>Insights into bilaterian evolution from three spiralian genomes.</title>
        <authorList>
            <person name="Simakov O."/>
            <person name="Marletaz F."/>
            <person name="Cho S.J."/>
            <person name="Edsinger-Gonzales E."/>
            <person name="Havlak P."/>
            <person name="Hellsten U."/>
            <person name="Kuo D.H."/>
            <person name="Larsson T."/>
            <person name="Lv J."/>
            <person name="Arendt D."/>
            <person name="Savage R."/>
            <person name="Osoegawa K."/>
            <person name="de Jong P."/>
            <person name="Grimwood J."/>
            <person name="Chapman J.A."/>
            <person name="Shapiro H."/>
            <person name="Aerts A."/>
            <person name="Otillar R.P."/>
            <person name="Terry A.Y."/>
            <person name="Boore J.L."/>
            <person name="Grigoriev I.V."/>
            <person name="Lindberg D.R."/>
            <person name="Seaver E.C."/>
            <person name="Weisblat D.A."/>
            <person name="Putnam N.H."/>
            <person name="Rokhsar D.S."/>
        </authorList>
    </citation>
    <scope>NUCLEOTIDE SEQUENCE [LARGE SCALE GENOMIC DNA]</scope>
</reference>
<dbReference type="PROSITE" id="PS50838">
    <property type="entry name" value="MAGE"/>
    <property type="match status" value="1"/>
</dbReference>
<dbReference type="PANTHER" id="PTHR11736">
    <property type="entry name" value="MELANOMA-ASSOCIATED ANTIGEN MAGE ANTIGEN"/>
    <property type="match status" value="1"/>
</dbReference>
<dbReference type="HOGENOM" id="CLU_039582_2_1_1"/>
<feature type="domain" description="MAGE" evidence="1">
    <location>
        <begin position="1"/>
        <end position="186"/>
    </location>
</feature>
<feature type="non-terminal residue" evidence="2">
    <location>
        <position position="1"/>
    </location>
</feature>
<dbReference type="InterPro" id="IPR041898">
    <property type="entry name" value="MAGE_WH1"/>
</dbReference>
<evidence type="ECO:0000259" key="1">
    <source>
        <dbReference type="PROSITE" id="PS50838"/>
    </source>
</evidence>
<dbReference type="Proteomes" id="UP000030746">
    <property type="component" value="Unassembled WGS sequence"/>
</dbReference>
<dbReference type="CTD" id="20251341"/>
<dbReference type="OrthoDB" id="205198at2759"/>
<dbReference type="KEGG" id="lgi:LOTGIDRAFT_56299"/>
<organism evidence="2 3">
    <name type="scientific">Lottia gigantea</name>
    <name type="common">Giant owl limpet</name>
    <dbReference type="NCBI Taxonomy" id="225164"/>
    <lineage>
        <taxon>Eukaryota</taxon>
        <taxon>Metazoa</taxon>
        <taxon>Spiralia</taxon>
        <taxon>Lophotrochozoa</taxon>
        <taxon>Mollusca</taxon>
        <taxon>Gastropoda</taxon>
        <taxon>Patellogastropoda</taxon>
        <taxon>Lottioidea</taxon>
        <taxon>Lottiidae</taxon>
        <taxon>Lottia</taxon>
    </lineage>
</organism>
<evidence type="ECO:0000313" key="2">
    <source>
        <dbReference type="EMBL" id="ESO89986.1"/>
    </source>
</evidence>
<name>V4A9M3_LOTGI</name>
<dbReference type="OMA" id="TNPPEYE"/>
<dbReference type="EMBL" id="KB202518">
    <property type="protein sequence ID" value="ESO89986.1"/>
    <property type="molecule type" value="Genomic_DNA"/>
</dbReference>
<protein>
    <recommendedName>
        <fullName evidence="1">MAGE domain-containing protein</fullName>
    </recommendedName>
</protein>
<dbReference type="GO" id="GO:0005634">
    <property type="term" value="C:nucleus"/>
    <property type="evidence" value="ECO:0007669"/>
    <property type="project" value="TreeGrafter"/>
</dbReference>
<dbReference type="AlphaFoldDB" id="V4A9M3"/>
<dbReference type="GeneID" id="20251341"/>
<dbReference type="PANTHER" id="PTHR11736:SF14">
    <property type="entry name" value="NSE3 HOMOLOG, SMC5-SMC6 COMPLEX COMPONENT"/>
    <property type="match status" value="1"/>
</dbReference>
<dbReference type="SMART" id="SM01373">
    <property type="entry name" value="MAGE"/>
    <property type="match status" value="1"/>
</dbReference>
<accession>V4A9M3</accession>
<dbReference type="STRING" id="225164.V4A9M3"/>